<dbReference type="AlphaFoldDB" id="A0A371P831"/>
<sequence>MGSTIQDFYEAFDEWGRLDREPLEFYVNLHYLRKYLPASGHIADIGSGPGKYAIELAQWGYQIGLADVMPRFVAEARDKSRSAGVESRFTGFHVSNAIELSCFSDESFDASLMMGPLYHLQEKEERKQALRELRRVTKPGGIVCAAFMPRAKFIQQSIRQPWMWKPHHEIEALSEFVKTGVFNHSDPGRFTGVYYEQVDRIIPQMEEEGFETLQLIGSDGFASVLDHDPQAAEYWRSQGDEAYRQLMELIIGSSDDPYMLGVSTHVLYIGRRL</sequence>
<protein>
    <submittedName>
        <fullName evidence="2">Class I SAM-dependent methyltransferase</fullName>
    </submittedName>
</protein>
<evidence type="ECO:0000313" key="3">
    <source>
        <dbReference type="Proteomes" id="UP000261905"/>
    </source>
</evidence>
<keyword evidence="2" id="KW-0808">Transferase</keyword>
<keyword evidence="3" id="KW-1185">Reference proteome</keyword>
<comment type="caution">
    <text evidence="2">The sequence shown here is derived from an EMBL/GenBank/DDBJ whole genome shotgun (WGS) entry which is preliminary data.</text>
</comment>
<keyword evidence="2" id="KW-0489">Methyltransferase</keyword>
<proteinExistence type="predicted"/>
<dbReference type="Proteomes" id="UP000261905">
    <property type="component" value="Unassembled WGS sequence"/>
</dbReference>
<evidence type="ECO:0000313" key="2">
    <source>
        <dbReference type="EMBL" id="REK71670.1"/>
    </source>
</evidence>
<dbReference type="GO" id="GO:0032259">
    <property type="term" value="P:methylation"/>
    <property type="evidence" value="ECO:0007669"/>
    <property type="project" value="UniProtKB-KW"/>
</dbReference>
<evidence type="ECO:0000259" key="1">
    <source>
        <dbReference type="Pfam" id="PF08241"/>
    </source>
</evidence>
<dbReference type="InterPro" id="IPR013216">
    <property type="entry name" value="Methyltransf_11"/>
</dbReference>
<gene>
    <name evidence="2" type="ORF">DX130_20940</name>
</gene>
<reference evidence="2 3" key="1">
    <citation type="submission" date="2018-08" db="EMBL/GenBank/DDBJ databases">
        <title>Paenibacillus sp. M4BSY-1, whole genome shotgun sequence.</title>
        <authorList>
            <person name="Tuo L."/>
        </authorList>
    </citation>
    <scope>NUCLEOTIDE SEQUENCE [LARGE SCALE GENOMIC DNA]</scope>
    <source>
        <strain evidence="2 3">M4BSY-1</strain>
    </source>
</reference>
<name>A0A371P831_9BACL</name>
<dbReference type="CDD" id="cd02440">
    <property type="entry name" value="AdoMet_MTases"/>
    <property type="match status" value="1"/>
</dbReference>
<dbReference type="Gene3D" id="3.40.50.150">
    <property type="entry name" value="Vaccinia Virus protein VP39"/>
    <property type="match status" value="1"/>
</dbReference>
<dbReference type="Pfam" id="PF08241">
    <property type="entry name" value="Methyltransf_11"/>
    <property type="match status" value="1"/>
</dbReference>
<dbReference type="SUPFAM" id="SSF53335">
    <property type="entry name" value="S-adenosyl-L-methionine-dependent methyltransferases"/>
    <property type="match status" value="1"/>
</dbReference>
<dbReference type="OrthoDB" id="9810615at2"/>
<organism evidence="2 3">
    <name type="scientific">Paenibacillus paeoniae</name>
    <dbReference type="NCBI Taxonomy" id="2292705"/>
    <lineage>
        <taxon>Bacteria</taxon>
        <taxon>Bacillati</taxon>
        <taxon>Bacillota</taxon>
        <taxon>Bacilli</taxon>
        <taxon>Bacillales</taxon>
        <taxon>Paenibacillaceae</taxon>
        <taxon>Paenibacillus</taxon>
    </lineage>
</organism>
<accession>A0A371P831</accession>
<dbReference type="InterPro" id="IPR029063">
    <property type="entry name" value="SAM-dependent_MTases_sf"/>
</dbReference>
<feature type="domain" description="Methyltransferase type 11" evidence="1">
    <location>
        <begin position="44"/>
        <end position="144"/>
    </location>
</feature>
<dbReference type="EMBL" id="QUBQ01000005">
    <property type="protein sequence ID" value="REK71670.1"/>
    <property type="molecule type" value="Genomic_DNA"/>
</dbReference>
<dbReference type="GO" id="GO:0008757">
    <property type="term" value="F:S-adenosylmethionine-dependent methyltransferase activity"/>
    <property type="evidence" value="ECO:0007669"/>
    <property type="project" value="InterPro"/>
</dbReference>